<proteinExistence type="inferred from homology"/>
<dbReference type="Pfam" id="PF23139">
    <property type="entry name" value="OB_YrrC"/>
    <property type="match status" value="1"/>
</dbReference>
<evidence type="ECO:0000313" key="5">
    <source>
        <dbReference type="EMBL" id="NSJ85193.1"/>
    </source>
</evidence>
<evidence type="ECO:0000256" key="3">
    <source>
        <dbReference type="HAMAP-Rule" id="MF_01488"/>
    </source>
</evidence>
<dbReference type="Pfam" id="PF14490">
    <property type="entry name" value="HHH_RecD2"/>
    <property type="match status" value="1"/>
</dbReference>
<dbReference type="PANTHER" id="PTHR43788:SF6">
    <property type="entry name" value="DNA HELICASE B"/>
    <property type="match status" value="1"/>
</dbReference>
<keyword evidence="1 3" id="KW-0547">Nucleotide-binding</keyword>
<dbReference type="NCBIfam" id="TIGR01448">
    <property type="entry name" value="recD_rel"/>
    <property type="match status" value="1"/>
</dbReference>
<dbReference type="Pfam" id="PF14520">
    <property type="entry name" value="HHH_5"/>
    <property type="match status" value="1"/>
</dbReference>
<dbReference type="CDD" id="cd18809">
    <property type="entry name" value="SF1_C_RecD"/>
    <property type="match status" value="1"/>
</dbReference>
<evidence type="ECO:0000256" key="1">
    <source>
        <dbReference type="ARBA" id="ARBA00022741"/>
    </source>
</evidence>
<dbReference type="InterPro" id="IPR041451">
    <property type="entry name" value="RecD2_SH13"/>
</dbReference>
<dbReference type="InterPro" id="IPR050534">
    <property type="entry name" value="Coronavir_polyprotein_1ab"/>
</dbReference>
<dbReference type="InterPro" id="IPR029493">
    <property type="entry name" value="RecD2-like_HHH"/>
</dbReference>
<dbReference type="Pfam" id="PF13245">
    <property type="entry name" value="AAA_19"/>
    <property type="match status" value="1"/>
</dbReference>
<evidence type="ECO:0000259" key="4">
    <source>
        <dbReference type="SMART" id="SM00382"/>
    </source>
</evidence>
<dbReference type="Gene3D" id="2.30.30.940">
    <property type="match status" value="1"/>
</dbReference>
<dbReference type="Pfam" id="PF13538">
    <property type="entry name" value="UvrD_C_2"/>
    <property type="match status" value="1"/>
</dbReference>
<gene>
    <name evidence="3" type="primary">recD2</name>
    <name evidence="5" type="ORF">G5A70_03095</name>
</gene>
<dbReference type="InterPro" id="IPR003593">
    <property type="entry name" value="AAA+_ATPase"/>
</dbReference>
<protein>
    <recommendedName>
        <fullName evidence="3">ATP-dependent RecD2 DNA helicase</fullName>
        <ecNumber evidence="3">5.6.2.3</ecNumber>
    </recommendedName>
    <alternativeName>
        <fullName evidence="3">DNA 5'-3' helicase subunit RecD2</fullName>
    </alternativeName>
</protein>
<dbReference type="SUPFAM" id="SSF47781">
    <property type="entry name" value="RuvA domain 2-like"/>
    <property type="match status" value="1"/>
</dbReference>
<sequence>MEETIEGYVDHIIYRNQDNGYTVACLIVDGEELTCVGIFQYLNEGENIRAKGKYTEHPSYGQQFSVYAYEAVVPQDSQAMERYLGSGAIKGVGAALAARIVRKFGDDTLRIIDEEPERLSEVKGISDRKAREIAQQVEEKSDMRKAMMFLQHYGISQTLGAKIYQQYKQDMYRILKENPYKMAEDITGVGFKMADEIAARIGIHTDSDYRIRSGLLYILLQSTAEGHIYLPQRLLLERAEQLLGVKAEYMEKHIADLSIDRKIVIKEIETARGKAKMVYASQYYQTELHTAQMLHELNLKDTADERVIQDKIRRIQKSENIELDEKQQMAVVEAVKNGLLIVTGGPGTGKTTTINAIIRYFEMEGLDIALAAPTGRAAKRMTEATGYEAKTIHRLLELTGMPEESSGGVHFERNAQNPLEADVIIIDEMSMVDIFLMHALLSAVVAGTRLILVGDVNQLPSVGPGSVLKDIIASGKFAVVELVKIFRQASQSDIVVNAHKINQGVPVTLDNKSMDFFFLKRYDANVIISVVITLIQKKLPKFVQAEPYDIQVLTPMRKGLLGVERLNVILQQYLNPPETGKKEKEHRNGLFREGDKVMQIKNNYQIEWEVRGLYGIPVEKGVGVFNGDTGILREINTFAETVTVEFDERKFVEYSFKQLDELELAYAITIHKAQGSEYPAVVIPLLHGPRMLMNRNLLYTAVTRARKCVTLVGDEKTFIEMENNQMEQSRYTTLDLRIKESY</sequence>
<reference evidence="5 6" key="1">
    <citation type="journal article" date="2020" name="Cell Host Microbe">
        <title>Functional and Genomic Variation between Human-Derived Isolates of Lachnospiraceae Reveals Inter- and Intra-Species Diversity.</title>
        <authorList>
            <person name="Sorbara M.T."/>
            <person name="Littmann E.R."/>
            <person name="Fontana E."/>
            <person name="Moody T.U."/>
            <person name="Kohout C.E."/>
            <person name="Gjonbalaj M."/>
            <person name="Eaton V."/>
            <person name="Seok R."/>
            <person name="Leiner I.M."/>
            <person name="Pamer E.G."/>
        </authorList>
    </citation>
    <scope>NUCLEOTIDE SEQUENCE [LARGE SCALE GENOMIC DNA]</scope>
    <source>
        <strain evidence="5 6">MSK.15.26</strain>
    </source>
</reference>
<dbReference type="Proteomes" id="UP000822142">
    <property type="component" value="Unassembled WGS sequence"/>
</dbReference>
<accession>A0ABX2I782</accession>
<keyword evidence="2 3" id="KW-0067">ATP-binding</keyword>
<dbReference type="EC" id="5.6.2.3" evidence="3"/>
<dbReference type="InterPro" id="IPR006345">
    <property type="entry name" value="RecD2"/>
</dbReference>
<comment type="function">
    <text evidence="3">DNA-dependent ATPase and ATP-dependent 5'-3' DNA helicase. Has no activity on blunt DNA or DNA with 3'-overhangs, requires at least 10 bases of 5'-ssDNA for helicase activity.</text>
</comment>
<keyword evidence="3" id="KW-0347">Helicase</keyword>
<keyword evidence="3" id="KW-0378">Hydrolase</keyword>
<dbReference type="InterPro" id="IPR027417">
    <property type="entry name" value="P-loop_NTPase"/>
</dbReference>
<dbReference type="InterPro" id="IPR055446">
    <property type="entry name" value="RecD2_N_OB"/>
</dbReference>
<dbReference type="Gene3D" id="1.10.150.20">
    <property type="entry name" value="5' to 3' exonuclease, C-terminal subdomain"/>
    <property type="match status" value="1"/>
</dbReference>
<feature type="binding site" evidence="3">
    <location>
        <begin position="347"/>
        <end position="351"/>
    </location>
    <ligand>
        <name>ATP</name>
        <dbReference type="ChEBI" id="CHEBI:30616"/>
    </ligand>
</feature>
<dbReference type="HAMAP" id="MF_01488">
    <property type="entry name" value="RecD2"/>
    <property type="match status" value="1"/>
</dbReference>
<feature type="domain" description="AAA+ ATPase" evidence="4">
    <location>
        <begin position="336"/>
        <end position="486"/>
    </location>
</feature>
<dbReference type="Gene3D" id="3.40.50.300">
    <property type="entry name" value="P-loop containing nucleotide triphosphate hydrolases"/>
    <property type="match status" value="2"/>
</dbReference>
<keyword evidence="3" id="KW-0238">DNA-binding</keyword>
<comment type="similarity">
    <text evidence="3">Belongs to the RecD family. RecD2 subfamily.</text>
</comment>
<name>A0ABX2I782_BLAHA</name>
<dbReference type="RefSeq" id="WP_173747912.1">
    <property type="nucleotide sequence ID" value="NZ_JAAITA010000002.1"/>
</dbReference>
<dbReference type="EMBL" id="JAAITA010000002">
    <property type="protein sequence ID" value="NSJ85193.1"/>
    <property type="molecule type" value="Genomic_DNA"/>
</dbReference>
<keyword evidence="6" id="KW-1185">Reference proteome</keyword>
<organism evidence="5 6">
    <name type="scientific">Blautia hansenii</name>
    <name type="common">Ruminococcus hansenii</name>
    <dbReference type="NCBI Taxonomy" id="1322"/>
    <lineage>
        <taxon>Bacteria</taxon>
        <taxon>Bacillati</taxon>
        <taxon>Bacillota</taxon>
        <taxon>Clostridia</taxon>
        <taxon>Lachnospirales</taxon>
        <taxon>Lachnospiraceae</taxon>
        <taxon>Blautia</taxon>
    </lineage>
</organism>
<keyword evidence="3" id="KW-0413">Isomerase</keyword>
<evidence type="ECO:0000256" key="2">
    <source>
        <dbReference type="ARBA" id="ARBA00022840"/>
    </source>
</evidence>
<dbReference type="InterPro" id="IPR010994">
    <property type="entry name" value="RuvA_2-like"/>
</dbReference>
<dbReference type="CDD" id="cd17933">
    <property type="entry name" value="DEXSc_RecD-like"/>
    <property type="match status" value="1"/>
</dbReference>
<dbReference type="Gene3D" id="1.10.10.2220">
    <property type="match status" value="1"/>
</dbReference>
<dbReference type="SUPFAM" id="SSF52540">
    <property type="entry name" value="P-loop containing nucleoside triphosphate hydrolases"/>
    <property type="match status" value="1"/>
</dbReference>
<evidence type="ECO:0000313" key="6">
    <source>
        <dbReference type="Proteomes" id="UP000822142"/>
    </source>
</evidence>
<dbReference type="InterPro" id="IPR027785">
    <property type="entry name" value="UvrD-like_helicase_C"/>
</dbReference>
<dbReference type="SMART" id="SM00382">
    <property type="entry name" value="AAA"/>
    <property type="match status" value="1"/>
</dbReference>
<comment type="caution">
    <text evidence="5">The sequence shown here is derived from an EMBL/GenBank/DDBJ whole genome shotgun (WGS) entry which is preliminary data.</text>
</comment>
<comment type="catalytic activity">
    <reaction evidence="3">
        <text>ATP + H2O = ADP + phosphate + H(+)</text>
        <dbReference type="Rhea" id="RHEA:13065"/>
        <dbReference type="ChEBI" id="CHEBI:15377"/>
        <dbReference type="ChEBI" id="CHEBI:15378"/>
        <dbReference type="ChEBI" id="CHEBI:30616"/>
        <dbReference type="ChEBI" id="CHEBI:43474"/>
        <dbReference type="ChEBI" id="CHEBI:456216"/>
        <dbReference type="EC" id="5.6.2.3"/>
    </reaction>
</comment>
<dbReference type="PANTHER" id="PTHR43788">
    <property type="entry name" value="DNA2/NAM7 HELICASE FAMILY MEMBER"/>
    <property type="match status" value="1"/>
</dbReference>
<dbReference type="Pfam" id="PF18335">
    <property type="entry name" value="SH3_13"/>
    <property type="match status" value="1"/>
</dbReference>